<dbReference type="AlphaFoldDB" id="A0A7S2TMA9"/>
<evidence type="ECO:0000256" key="1">
    <source>
        <dbReference type="SAM" id="MobiDB-lite"/>
    </source>
</evidence>
<dbReference type="Gene3D" id="3.40.50.150">
    <property type="entry name" value="Vaccinia Virus protein VP39"/>
    <property type="match status" value="1"/>
</dbReference>
<dbReference type="SUPFAM" id="SSF53335">
    <property type="entry name" value="S-adenosyl-L-methionine-dependent methyltransferases"/>
    <property type="match status" value="1"/>
</dbReference>
<dbReference type="Pfam" id="PF13489">
    <property type="entry name" value="Methyltransf_23"/>
    <property type="match status" value="1"/>
</dbReference>
<accession>A0A7S2TMA9</accession>
<organism evidence="2">
    <name type="scientific">Lotharella oceanica</name>
    <dbReference type="NCBI Taxonomy" id="641309"/>
    <lineage>
        <taxon>Eukaryota</taxon>
        <taxon>Sar</taxon>
        <taxon>Rhizaria</taxon>
        <taxon>Cercozoa</taxon>
        <taxon>Chlorarachniophyceae</taxon>
        <taxon>Lotharella</taxon>
    </lineage>
</organism>
<dbReference type="PANTHER" id="PTHR39290:SF6">
    <property type="entry name" value="S-ADENOSYL-L-METHIONINE-DEPENDENT METHYLTRANSFERASES SUPERFAMILY PROTEIN"/>
    <property type="match status" value="1"/>
</dbReference>
<reference evidence="2" key="1">
    <citation type="submission" date="2021-01" db="EMBL/GenBank/DDBJ databases">
        <authorList>
            <person name="Corre E."/>
            <person name="Pelletier E."/>
            <person name="Niang G."/>
            <person name="Scheremetjew M."/>
            <person name="Finn R."/>
            <person name="Kale V."/>
            <person name="Holt S."/>
            <person name="Cochrane G."/>
            <person name="Meng A."/>
            <person name="Brown T."/>
            <person name="Cohen L."/>
        </authorList>
    </citation>
    <scope>NUCLEOTIDE SEQUENCE</scope>
    <source>
        <strain evidence="2">CCMP622</strain>
    </source>
</reference>
<gene>
    <name evidence="2" type="ORF">LSP00402_LOCUS7473</name>
</gene>
<name>A0A7S2TMA9_9EUKA</name>
<dbReference type="InterPro" id="IPR029063">
    <property type="entry name" value="SAM-dependent_MTases_sf"/>
</dbReference>
<feature type="region of interest" description="Disordered" evidence="1">
    <location>
        <begin position="112"/>
        <end position="144"/>
    </location>
</feature>
<protein>
    <submittedName>
        <fullName evidence="2">Uncharacterized protein</fullName>
    </submittedName>
</protein>
<feature type="compositionally biased region" description="Acidic residues" evidence="1">
    <location>
        <begin position="114"/>
        <end position="132"/>
    </location>
</feature>
<proteinExistence type="predicted"/>
<dbReference type="PANTHER" id="PTHR39290">
    <property type="entry name" value="C3H1-TYPE DOMAIN-CONTAINING PROTEIN-RELATED"/>
    <property type="match status" value="1"/>
</dbReference>
<evidence type="ECO:0000313" key="2">
    <source>
        <dbReference type="EMBL" id="CAD9759034.1"/>
    </source>
</evidence>
<sequence length="230" mass="25758">MEYRILPLRREYAWAVPTQEALDTIKEFSPNGVVEIGAGTGYWASLLQQRGVNVIAYDKFPTHCSELNPYHWVGDRWMNAVPFTLVLSGGPDSCSGHTCAARSLLLCFPPKETDEGDNDDKEDGDDDDDDGIAQEGKEKNKNTKAPKVINTMGVDAVKSYQGECVIYVGEWKGQTSRMCVYGETSGALLQKELSDHFTLARVVKLPTWPFASDNLQVWRRRTSECNKKLM</sequence>
<dbReference type="EMBL" id="HBHP01012015">
    <property type="protein sequence ID" value="CAD9759034.1"/>
    <property type="molecule type" value="Transcribed_RNA"/>
</dbReference>